<keyword evidence="3" id="KW-1185">Reference proteome</keyword>
<reference evidence="2 3" key="1">
    <citation type="submission" date="2016-07" db="EMBL/GenBank/DDBJ databases">
        <title>Multiple horizontal gene transfer events from other fungi enriched the ability of initially mycotrophic Trichoderma (Ascomycota) to feed on dead plant biomass.</title>
        <authorList>
            <consortium name="DOE Joint Genome Institute"/>
            <person name="Aerts A."/>
            <person name="Atanasova L."/>
            <person name="Chenthamara K."/>
            <person name="Zhang J."/>
            <person name="Grujic M."/>
            <person name="Henrissat B."/>
            <person name="Kuo A."/>
            <person name="Salamov A."/>
            <person name="Lipzen A."/>
            <person name="Labutti K."/>
            <person name="Barry K."/>
            <person name="Miao Y."/>
            <person name="Rahimi M.J."/>
            <person name="Shen Q."/>
            <person name="Grigoriev I.V."/>
            <person name="Kubicek C.P."/>
            <person name="Druzhinina I.S."/>
        </authorList>
    </citation>
    <scope>NUCLEOTIDE SEQUENCE [LARGE SCALE GENOMIC DNA]</scope>
    <source>
        <strain evidence="2 3">CBS 226.95</strain>
    </source>
</reference>
<accession>A0A2T4AQV6</accession>
<evidence type="ECO:0000313" key="2">
    <source>
        <dbReference type="EMBL" id="PTB59454.1"/>
    </source>
</evidence>
<keyword evidence="1" id="KW-1133">Transmembrane helix</keyword>
<protein>
    <submittedName>
        <fullName evidence="2">Uncharacterized protein</fullName>
    </submittedName>
</protein>
<gene>
    <name evidence="2" type="ORF">M431DRAFT_304091</name>
</gene>
<dbReference type="Proteomes" id="UP000241690">
    <property type="component" value="Unassembled WGS sequence"/>
</dbReference>
<organism evidence="2 3">
    <name type="scientific">Trichoderma harzianum CBS 226.95</name>
    <dbReference type="NCBI Taxonomy" id="983964"/>
    <lineage>
        <taxon>Eukaryota</taxon>
        <taxon>Fungi</taxon>
        <taxon>Dikarya</taxon>
        <taxon>Ascomycota</taxon>
        <taxon>Pezizomycotina</taxon>
        <taxon>Sordariomycetes</taxon>
        <taxon>Hypocreomycetidae</taxon>
        <taxon>Hypocreales</taxon>
        <taxon>Hypocreaceae</taxon>
        <taxon>Trichoderma</taxon>
    </lineage>
</organism>
<evidence type="ECO:0000313" key="3">
    <source>
        <dbReference type="Proteomes" id="UP000241690"/>
    </source>
</evidence>
<dbReference type="EMBL" id="KZ679676">
    <property type="protein sequence ID" value="PTB59454.1"/>
    <property type="molecule type" value="Genomic_DNA"/>
</dbReference>
<keyword evidence="1" id="KW-0812">Transmembrane</keyword>
<dbReference type="AlphaFoldDB" id="A0A2T4AQV6"/>
<keyword evidence="1" id="KW-0472">Membrane</keyword>
<proteinExistence type="predicted"/>
<name>A0A2T4AQV6_TRIHA</name>
<dbReference type="RefSeq" id="XP_024779131.1">
    <property type="nucleotide sequence ID" value="XM_024914174.1"/>
</dbReference>
<sequence length="75" mass="8567">MPGNGLLEMLGLPGSIKSELLQLESIILRNLEMRHKSSCRLIYVLFAFSCIQISFSLYRLCVLYKLSASIYRVLL</sequence>
<evidence type="ECO:0000256" key="1">
    <source>
        <dbReference type="SAM" id="Phobius"/>
    </source>
</evidence>
<feature type="transmembrane region" description="Helical" evidence="1">
    <location>
        <begin position="41"/>
        <end position="62"/>
    </location>
</feature>
<dbReference type="GeneID" id="36622739"/>